<dbReference type="SUPFAM" id="SSF54292">
    <property type="entry name" value="2Fe-2S ferredoxin-like"/>
    <property type="match status" value="1"/>
</dbReference>
<comment type="cofactor">
    <cofactor evidence="8">
        <name>[2Fe-2S] cluster</name>
        <dbReference type="ChEBI" id="CHEBI:190135"/>
    </cofactor>
</comment>
<comment type="caution">
    <text evidence="11">The sequence shown here is derived from an EMBL/GenBank/DDBJ whole genome shotgun (WGS) entry which is preliminary data.</text>
</comment>
<gene>
    <name evidence="11" type="ORF">CVM52_06185</name>
</gene>
<dbReference type="PROSITE" id="PS51085">
    <property type="entry name" value="2FE2S_FER_2"/>
    <property type="match status" value="1"/>
</dbReference>
<accession>A0A2M8J468</accession>
<reference evidence="11 12" key="1">
    <citation type="journal article" date="2018" name="Int. J. Syst. Evol. Microbiol.">
        <title>Pseudooceanicola lipolyticus sp. nov., a marine alphaproteobacterium, reclassification of Oceanicola flagellatus as Pseudooceanicola flagellatus comb. nov. and emended description of the genus Pseudooceanicola.</title>
        <authorList>
            <person name="Huang M.-M."/>
            <person name="Guo L.-L."/>
            <person name="Wu Y.-H."/>
            <person name="Lai Q.-L."/>
            <person name="Shao Z.-Z."/>
            <person name="Wang C.-S."/>
            <person name="Wu M."/>
            <person name="Xu X.-W."/>
        </authorList>
    </citation>
    <scope>NUCLEOTIDE SEQUENCE [LARGE SCALE GENOMIC DNA]</scope>
    <source>
        <strain evidence="11 12">157</strain>
    </source>
</reference>
<protein>
    <submittedName>
        <fullName evidence="11">(2Fe-2S)-binding protein</fullName>
    </submittedName>
</protein>
<dbReference type="PANTHER" id="PTHR43112:SF3">
    <property type="entry name" value="FERREDOXIN-2, CHLOROPLASTIC"/>
    <property type="match status" value="1"/>
</dbReference>
<evidence type="ECO:0000259" key="10">
    <source>
        <dbReference type="PROSITE" id="PS51085"/>
    </source>
</evidence>
<dbReference type="GO" id="GO:0051537">
    <property type="term" value="F:2 iron, 2 sulfur cluster binding"/>
    <property type="evidence" value="ECO:0007669"/>
    <property type="project" value="UniProtKB-KW"/>
</dbReference>
<keyword evidence="4" id="KW-0479">Metal-binding</keyword>
<evidence type="ECO:0000256" key="4">
    <source>
        <dbReference type="ARBA" id="ARBA00022723"/>
    </source>
</evidence>
<dbReference type="CDD" id="cd00207">
    <property type="entry name" value="fer2"/>
    <property type="match status" value="1"/>
</dbReference>
<feature type="domain" description="2Fe-2S ferredoxin-type" evidence="10">
    <location>
        <begin position="9"/>
        <end position="99"/>
    </location>
</feature>
<sequence length="153" mass="16733">MGKPEPQYFRVTLKRPEGVFSLDAPSDEYLLYAMQDAGIESPFICEQGWCLACAALLVDGQVDRSAALTNYPEDAAAGFVLLCSSRPLSDLVLTQDVHETRRAMTQHRIAHNQLARAYPPGSRAGFRRGRAASTAPTPCCNSNNLGRNESDET</sequence>
<proteinExistence type="inferred from homology"/>
<evidence type="ECO:0000256" key="7">
    <source>
        <dbReference type="ARBA" id="ARBA00023014"/>
    </source>
</evidence>
<dbReference type="InterPro" id="IPR001041">
    <property type="entry name" value="2Fe-2S_ferredoxin-type"/>
</dbReference>
<dbReference type="EMBL" id="PGTB01000012">
    <property type="protein sequence ID" value="PJE37581.1"/>
    <property type="molecule type" value="Genomic_DNA"/>
</dbReference>
<keyword evidence="3" id="KW-0001">2Fe-2S</keyword>
<evidence type="ECO:0000256" key="1">
    <source>
        <dbReference type="ARBA" id="ARBA00007874"/>
    </source>
</evidence>
<keyword evidence="5" id="KW-0249">Electron transport</keyword>
<dbReference type="PANTHER" id="PTHR43112">
    <property type="entry name" value="FERREDOXIN"/>
    <property type="match status" value="1"/>
</dbReference>
<keyword evidence="12" id="KW-1185">Reference proteome</keyword>
<dbReference type="OrthoDB" id="9792185at2"/>
<name>A0A2M8J468_9RHOB</name>
<dbReference type="InterPro" id="IPR012675">
    <property type="entry name" value="Beta-grasp_dom_sf"/>
</dbReference>
<feature type="region of interest" description="Disordered" evidence="9">
    <location>
        <begin position="122"/>
        <end position="153"/>
    </location>
</feature>
<evidence type="ECO:0000256" key="9">
    <source>
        <dbReference type="SAM" id="MobiDB-lite"/>
    </source>
</evidence>
<keyword evidence="6" id="KW-0408">Iron</keyword>
<keyword evidence="2" id="KW-0813">Transport</keyword>
<evidence type="ECO:0000256" key="2">
    <source>
        <dbReference type="ARBA" id="ARBA00022448"/>
    </source>
</evidence>
<evidence type="ECO:0000256" key="6">
    <source>
        <dbReference type="ARBA" id="ARBA00023004"/>
    </source>
</evidence>
<comment type="similarity">
    <text evidence="1">Belongs to the 2Fe2S plant-type ferredoxin family.</text>
</comment>
<dbReference type="Pfam" id="PF00111">
    <property type="entry name" value="Fer2"/>
    <property type="match status" value="1"/>
</dbReference>
<evidence type="ECO:0000313" key="12">
    <source>
        <dbReference type="Proteomes" id="UP000231553"/>
    </source>
</evidence>
<organism evidence="11 12">
    <name type="scientific">Pseudooceanicola lipolyticus</name>
    <dbReference type="NCBI Taxonomy" id="2029104"/>
    <lineage>
        <taxon>Bacteria</taxon>
        <taxon>Pseudomonadati</taxon>
        <taxon>Pseudomonadota</taxon>
        <taxon>Alphaproteobacteria</taxon>
        <taxon>Rhodobacterales</taxon>
        <taxon>Paracoccaceae</taxon>
        <taxon>Pseudooceanicola</taxon>
    </lineage>
</organism>
<evidence type="ECO:0000313" key="11">
    <source>
        <dbReference type="EMBL" id="PJE37581.1"/>
    </source>
</evidence>
<evidence type="ECO:0000256" key="5">
    <source>
        <dbReference type="ARBA" id="ARBA00022982"/>
    </source>
</evidence>
<dbReference type="Proteomes" id="UP000231553">
    <property type="component" value="Unassembled WGS sequence"/>
</dbReference>
<dbReference type="InterPro" id="IPR036010">
    <property type="entry name" value="2Fe-2S_ferredoxin-like_sf"/>
</dbReference>
<evidence type="ECO:0000256" key="3">
    <source>
        <dbReference type="ARBA" id="ARBA00022714"/>
    </source>
</evidence>
<dbReference type="Gene3D" id="3.10.20.30">
    <property type="match status" value="1"/>
</dbReference>
<dbReference type="AlphaFoldDB" id="A0A2M8J468"/>
<dbReference type="GO" id="GO:0046872">
    <property type="term" value="F:metal ion binding"/>
    <property type="evidence" value="ECO:0007669"/>
    <property type="project" value="UniProtKB-KW"/>
</dbReference>
<keyword evidence="7" id="KW-0411">Iron-sulfur</keyword>
<evidence type="ECO:0000256" key="8">
    <source>
        <dbReference type="ARBA" id="ARBA00034078"/>
    </source>
</evidence>